<evidence type="ECO:0008006" key="3">
    <source>
        <dbReference type="Google" id="ProtNLM"/>
    </source>
</evidence>
<evidence type="ECO:0000313" key="2">
    <source>
        <dbReference type="Proteomes" id="UP001480955"/>
    </source>
</evidence>
<gene>
    <name evidence="1" type="ORF">ABS772_00315</name>
</gene>
<organism evidence="1 2">
    <name type="scientific">Methylorubrum podarium</name>
    <dbReference type="NCBI Taxonomy" id="200476"/>
    <lineage>
        <taxon>Bacteria</taxon>
        <taxon>Pseudomonadati</taxon>
        <taxon>Pseudomonadota</taxon>
        <taxon>Alphaproteobacteria</taxon>
        <taxon>Hyphomicrobiales</taxon>
        <taxon>Methylobacteriaceae</taxon>
        <taxon>Methylorubrum</taxon>
    </lineage>
</organism>
<name>A0ABV1QG53_9HYPH</name>
<proteinExistence type="predicted"/>
<evidence type="ECO:0000313" key="1">
    <source>
        <dbReference type="EMBL" id="MER2248345.1"/>
    </source>
</evidence>
<comment type="caution">
    <text evidence="1">The sequence shown here is derived from an EMBL/GenBank/DDBJ whole genome shotgun (WGS) entry which is preliminary data.</text>
</comment>
<reference evidence="1 2" key="1">
    <citation type="submission" date="2024-06" db="EMBL/GenBank/DDBJ databases">
        <authorList>
            <person name="Campbell A.G."/>
        </authorList>
    </citation>
    <scope>NUCLEOTIDE SEQUENCE [LARGE SCALE GENOMIC DNA]</scope>
    <source>
        <strain evidence="1 2">EM12</strain>
    </source>
</reference>
<sequence length="144" mass="15911">MAERLEATVARSAAKLVELGAGRGTSVALDYSQASLTTLEEMAEEAACWAATLTPGQIDGLVQQAGCYLLEVGRREFGGEYRWHEERDQPVLVVGEPDFHVALMTWDKVRSRLAGDRADDLRFFYDGFAERVRQAGPGTRALYV</sequence>
<accession>A0ABV1QG53</accession>
<dbReference type="RefSeq" id="WP_350391616.1">
    <property type="nucleotide sequence ID" value="NZ_JBELQE010000006.1"/>
</dbReference>
<protein>
    <recommendedName>
        <fullName evidence="3">SAM-dependent methyltransferase</fullName>
    </recommendedName>
</protein>
<dbReference type="EMBL" id="JBELQE010000006">
    <property type="protein sequence ID" value="MER2248345.1"/>
    <property type="molecule type" value="Genomic_DNA"/>
</dbReference>
<keyword evidence="2" id="KW-1185">Reference proteome</keyword>
<dbReference type="Proteomes" id="UP001480955">
    <property type="component" value="Unassembled WGS sequence"/>
</dbReference>